<dbReference type="PANTHER" id="PTHR44757:SF2">
    <property type="entry name" value="BIOFILM ARCHITECTURE MAINTENANCE PROTEIN MBAA"/>
    <property type="match status" value="1"/>
</dbReference>
<dbReference type="SUPFAM" id="SSF141868">
    <property type="entry name" value="EAL domain-like"/>
    <property type="match status" value="1"/>
</dbReference>
<dbReference type="InterPro" id="IPR029787">
    <property type="entry name" value="Nucleotide_cyclase"/>
</dbReference>
<evidence type="ECO:0000259" key="2">
    <source>
        <dbReference type="PROSITE" id="PS50883"/>
    </source>
</evidence>
<evidence type="ECO:0000313" key="6">
    <source>
        <dbReference type="Proteomes" id="UP000019276"/>
    </source>
</evidence>
<dbReference type="InterPro" id="IPR001633">
    <property type="entry name" value="EAL_dom"/>
</dbReference>
<dbReference type="InterPro" id="IPR052155">
    <property type="entry name" value="Biofilm_reg_signaling"/>
</dbReference>
<dbReference type="GO" id="GO:0003824">
    <property type="term" value="F:catalytic activity"/>
    <property type="evidence" value="ECO:0007669"/>
    <property type="project" value="UniProtKB-ARBA"/>
</dbReference>
<dbReference type="eggNOG" id="COG5001">
    <property type="taxonomic scope" value="Bacteria"/>
</dbReference>
<comment type="cofactor">
    <cofactor evidence="1">
        <name>Mg(2+)</name>
        <dbReference type="ChEBI" id="CHEBI:18420"/>
    </cofactor>
</comment>
<protein>
    <submittedName>
        <fullName evidence="5">Diguanylate cyclase/phosphodiesterase</fullName>
    </submittedName>
</protein>
<dbReference type="Proteomes" id="UP000019276">
    <property type="component" value="Unassembled WGS sequence"/>
</dbReference>
<name>W7QT47_9ALTE</name>
<feature type="domain" description="GGDEF" evidence="4">
    <location>
        <begin position="291"/>
        <end position="424"/>
    </location>
</feature>
<accession>W7QT47</accession>
<keyword evidence="6" id="KW-1185">Reference proteome</keyword>
<evidence type="ECO:0000259" key="3">
    <source>
        <dbReference type="PROSITE" id="PS50885"/>
    </source>
</evidence>
<dbReference type="Pfam" id="PF00563">
    <property type="entry name" value="EAL"/>
    <property type="match status" value="1"/>
</dbReference>
<dbReference type="EMBL" id="ARZY01000001">
    <property type="protein sequence ID" value="EWH12202.1"/>
    <property type="molecule type" value="Genomic_DNA"/>
</dbReference>
<dbReference type="AlphaFoldDB" id="W7QT47"/>
<gene>
    <name evidence="5" type="ORF">DS2_00735</name>
</gene>
<comment type="caution">
    <text evidence="5">The sequence shown here is derived from an EMBL/GenBank/DDBJ whole genome shotgun (WGS) entry which is preliminary data.</text>
</comment>
<dbReference type="InterPro" id="IPR035919">
    <property type="entry name" value="EAL_sf"/>
</dbReference>
<dbReference type="InterPro" id="IPR043128">
    <property type="entry name" value="Rev_trsase/Diguanyl_cyclase"/>
</dbReference>
<evidence type="ECO:0000313" key="5">
    <source>
        <dbReference type="EMBL" id="EWH12202.1"/>
    </source>
</evidence>
<proteinExistence type="predicted"/>
<dbReference type="CDD" id="cd01949">
    <property type="entry name" value="GGDEF"/>
    <property type="match status" value="1"/>
</dbReference>
<sequence>MFISIRTKLLLMTLSTVVILSSAILYISINEHKRLYIETSERDFSALSQNISEDLVEYFAANKADEFTLGTRLLQLDKYPFVKFAAIANNNGELVQSYINPNYYSDELKQTIPFLINSAEQSAKADNSLILSSQIGDEPYNVGHFYLAIDIEKQLGQSQGAFIEKLIPLAIASLIFAFLFSNYLQTTAISPLLNLIKMVEKVEKDQDYQSVQSIKTQSNDEIKQLTESVRDMLLTIDKQQQANKSYTQTLVKQQAELIQLANYDQLTGLPNRKMFMDILSRYIKQIEHQYHSIAVILLDLDDFKTVNEAIGHKNGDKLLLEITNRLKALLTEDQVIARIGGDEFGIILPEDKTQKQAVHLCDQIVLKLNKNVYVDSWSLQATVSMGIAYAKPANFDSGLVLSNADVALYKAKQSGRNRYIEFVDAMTAQQERRLQIAAAIKDGLANDEFYLLYQPKVKPNEGVVGVEALIRWNSPSLGMISPNEFINIAEQTGRINDITRWVIEKGFQQLITFQAQFNTQLKVSFNLSSLDIFRPNFVAYLVKALSNPNINTQLIQFEITESAYIENFDTAQTFIGKIKRLGCSVALDDFGTGYSSLSYLTQVQADTIKVDQYFVRNLFNSEKDRKVTDAIISLAKKLGMTICAEGVETQAQYEYLHQSGVDQIQGYYFSKPVAMEQLAGTLKRIDKQLTTIAKKA</sequence>
<dbReference type="Gene3D" id="6.10.340.10">
    <property type="match status" value="1"/>
</dbReference>
<evidence type="ECO:0000256" key="1">
    <source>
        <dbReference type="ARBA" id="ARBA00001946"/>
    </source>
</evidence>
<dbReference type="OrthoDB" id="9176779at2"/>
<organism evidence="5 6">
    <name type="scientific">Catenovulum agarivorans DS-2</name>
    <dbReference type="NCBI Taxonomy" id="1328313"/>
    <lineage>
        <taxon>Bacteria</taxon>
        <taxon>Pseudomonadati</taxon>
        <taxon>Pseudomonadota</taxon>
        <taxon>Gammaproteobacteria</taxon>
        <taxon>Alteromonadales</taxon>
        <taxon>Alteromonadaceae</taxon>
        <taxon>Catenovulum</taxon>
    </lineage>
</organism>
<dbReference type="SMART" id="SM00052">
    <property type="entry name" value="EAL"/>
    <property type="match status" value="1"/>
</dbReference>
<reference evidence="5 6" key="1">
    <citation type="journal article" date="2014" name="Genome Announc.">
        <title>Draft Genome Sequence of the Agar-Degrading Bacterium Catenovulum sp. Strain DS-2, Isolated from Intestines of Haliotis diversicolor.</title>
        <authorList>
            <person name="Shan D."/>
            <person name="Li X."/>
            <person name="Gu Z."/>
            <person name="Wei G."/>
            <person name="Gao Z."/>
            <person name="Shao Z."/>
        </authorList>
    </citation>
    <scope>NUCLEOTIDE SEQUENCE [LARGE SCALE GENOMIC DNA]</scope>
    <source>
        <strain evidence="5 6">DS-2</strain>
    </source>
</reference>
<dbReference type="PROSITE" id="PS50883">
    <property type="entry name" value="EAL"/>
    <property type="match status" value="1"/>
</dbReference>
<dbReference type="Pfam" id="PF00990">
    <property type="entry name" value="GGDEF"/>
    <property type="match status" value="1"/>
</dbReference>
<dbReference type="CDD" id="cd01948">
    <property type="entry name" value="EAL"/>
    <property type="match status" value="1"/>
</dbReference>
<dbReference type="RefSeq" id="WP_035012661.1">
    <property type="nucleotide sequence ID" value="NZ_ARZY01000001.1"/>
</dbReference>
<evidence type="ECO:0000259" key="4">
    <source>
        <dbReference type="PROSITE" id="PS50887"/>
    </source>
</evidence>
<dbReference type="NCBIfam" id="TIGR00254">
    <property type="entry name" value="GGDEF"/>
    <property type="match status" value="1"/>
</dbReference>
<dbReference type="Gene3D" id="3.30.70.270">
    <property type="match status" value="1"/>
</dbReference>
<dbReference type="Gene3D" id="3.20.20.450">
    <property type="entry name" value="EAL domain"/>
    <property type="match status" value="1"/>
</dbReference>
<dbReference type="GO" id="GO:0016020">
    <property type="term" value="C:membrane"/>
    <property type="evidence" value="ECO:0007669"/>
    <property type="project" value="InterPro"/>
</dbReference>
<dbReference type="SMART" id="SM00267">
    <property type="entry name" value="GGDEF"/>
    <property type="match status" value="1"/>
</dbReference>
<dbReference type="SUPFAM" id="SSF55073">
    <property type="entry name" value="Nucleotide cyclase"/>
    <property type="match status" value="1"/>
</dbReference>
<dbReference type="PROSITE" id="PS50885">
    <property type="entry name" value="HAMP"/>
    <property type="match status" value="1"/>
</dbReference>
<dbReference type="PANTHER" id="PTHR44757">
    <property type="entry name" value="DIGUANYLATE CYCLASE DGCP"/>
    <property type="match status" value="1"/>
</dbReference>
<feature type="domain" description="HAMP" evidence="3">
    <location>
        <begin position="186"/>
        <end position="241"/>
    </location>
</feature>
<dbReference type="GO" id="GO:0007165">
    <property type="term" value="P:signal transduction"/>
    <property type="evidence" value="ECO:0007669"/>
    <property type="project" value="InterPro"/>
</dbReference>
<dbReference type="InterPro" id="IPR000160">
    <property type="entry name" value="GGDEF_dom"/>
</dbReference>
<dbReference type="STRING" id="1328313.DS2_00735"/>
<dbReference type="InterPro" id="IPR003660">
    <property type="entry name" value="HAMP_dom"/>
</dbReference>
<dbReference type="FunFam" id="3.30.70.270:FF:000001">
    <property type="entry name" value="Diguanylate cyclase domain protein"/>
    <property type="match status" value="1"/>
</dbReference>
<dbReference type="PROSITE" id="PS50887">
    <property type="entry name" value="GGDEF"/>
    <property type="match status" value="1"/>
</dbReference>
<feature type="domain" description="EAL" evidence="2">
    <location>
        <begin position="433"/>
        <end position="686"/>
    </location>
</feature>